<dbReference type="AlphaFoldDB" id="M6W624"/>
<accession>M6W624</accession>
<dbReference type="EMBL" id="AKWF02000024">
    <property type="protein sequence ID" value="EMO64555.1"/>
    <property type="molecule type" value="Genomic_DNA"/>
</dbReference>
<evidence type="ECO:0000313" key="2">
    <source>
        <dbReference type="Proteomes" id="UP000012159"/>
    </source>
</evidence>
<protein>
    <submittedName>
        <fullName evidence="1">CHASE2 domain protein</fullName>
    </submittedName>
</protein>
<dbReference type="Proteomes" id="UP000012159">
    <property type="component" value="Unassembled WGS sequence"/>
</dbReference>
<sequence length="220" mass="25349">MVKYILLCISIISCNYYTDTKLEEVSNQKEKIVLIDIDAESDKYMGERKKFRDNLIRLVNKIRSLRPSVIYLNNSFIDSKGGEEAFAAELNRNIATISAFELNDSGREVNFTKEIKDQIGKTIKGRFYGKIDNYGFTGINFPSIEIIKKSKAICSSKYYINDSNEVEFVYSLNRYKNYEFENCPFTVANEYLISYGLKIALDKIEGKIALYSMNNGKIKK</sequence>
<gene>
    <name evidence="1" type="ORF">LEP1GSC133_3640</name>
</gene>
<name>M6W624_LEPBO</name>
<evidence type="ECO:0000313" key="1">
    <source>
        <dbReference type="EMBL" id="EMO64555.1"/>
    </source>
</evidence>
<reference evidence="1 2" key="1">
    <citation type="submission" date="2013-01" db="EMBL/GenBank/DDBJ databases">
        <authorList>
            <person name="Harkins D.M."/>
            <person name="Durkin A.S."/>
            <person name="Brinkac L.M."/>
            <person name="Haft D.H."/>
            <person name="Selengut J.D."/>
            <person name="Sanka R."/>
            <person name="DePew J."/>
            <person name="Purushe J."/>
            <person name="Picardeau M."/>
            <person name="Werts C."/>
            <person name="Goarant C."/>
            <person name="Vinetz J.M."/>
            <person name="Sutton G.G."/>
            <person name="Nierman W.C."/>
            <person name="Fouts D.E."/>
        </authorList>
    </citation>
    <scope>NUCLEOTIDE SEQUENCE [LARGE SCALE GENOMIC DNA]</scope>
    <source>
        <strain evidence="1 2">200901868</strain>
    </source>
</reference>
<comment type="caution">
    <text evidence="1">The sequence shown here is derived from an EMBL/GenBank/DDBJ whole genome shotgun (WGS) entry which is preliminary data.</text>
</comment>
<proteinExistence type="predicted"/>
<organism evidence="1 2">
    <name type="scientific">Leptospira borgpetersenii serovar Pomona str. 200901868</name>
    <dbReference type="NCBI Taxonomy" id="1192866"/>
    <lineage>
        <taxon>Bacteria</taxon>
        <taxon>Pseudomonadati</taxon>
        <taxon>Spirochaetota</taxon>
        <taxon>Spirochaetia</taxon>
        <taxon>Leptospirales</taxon>
        <taxon>Leptospiraceae</taxon>
        <taxon>Leptospira</taxon>
    </lineage>
</organism>